<accession>A0A2C9D3R9</accession>
<keyword evidence="4" id="KW-0121">Carboxypeptidase</keyword>
<dbReference type="Proteomes" id="UP000223606">
    <property type="component" value="Chromosome 1"/>
</dbReference>
<dbReference type="GO" id="GO:0009002">
    <property type="term" value="F:serine-type D-Ala-D-Ala carboxypeptidase activity"/>
    <property type="evidence" value="ECO:0007669"/>
    <property type="project" value="UniProtKB-EC"/>
</dbReference>
<evidence type="ECO:0000256" key="14">
    <source>
        <dbReference type="ARBA" id="ARBA00049902"/>
    </source>
</evidence>
<keyword evidence="7" id="KW-0808">Transferase</keyword>
<dbReference type="GO" id="GO:0071555">
    <property type="term" value="P:cell wall organization"/>
    <property type="evidence" value="ECO:0007669"/>
    <property type="project" value="UniProtKB-KW"/>
</dbReference>
<dbReference type="EMBL" id="LT960614">
    <property type="protein sequence ID" value="SON54873.1"/>
    <property type="molecule type" value="Genomic_DNA"/>
</dbReference>
<dbReference type="InterPro" id="IPR012338">
    <property type="entry name" value="Beta-lactam/transpept-like"/>
</dbReference>
<dbReference type="Gene3D" id="1.10.3810.10">
    <property type="entry name" value="Biosynthetic peptidoglycan transglycosylase-like"/>
    <property type="match status" value="1"/>
</dbReference>
<dbReference type="FunFam" id="1.10.3810.10:FF:000001">
    <property type="entry name" value="Penicillin-binding protein 1A"/>
    <property type="match status" value="1"/>
</dbReference>
<evidence type="ECO:0000256" key="1">
    <source>
        <dbReference type="ARBA" id="ARBA00004752"/>
    </source>
</evidence>
<name>A0A2C9D3R9_9HYPH</name>
<evidence type="ECO:0000313" key="19">
    <source>
        <dbReference type="Proteomes" id="UP000223606"/>
    </source>
</evidence>
<comment type="similarity">
    <text evidence="2">In the C-terminal section; belongs to the transpeptidase family.</text>
</comment>
<keyword evidence="5" id="KW-0645">Protease</keyword>
<dbReference type="InterPro" id="IPR050396">
    <property type="entry name" value="Glycosyltr_51/Transpeptidase"/>
</dbReference>
<dbReference type="PANTHER" id="PTHR32282">
    <property type="entry name" value="BINDING PROTEIN TRANSPEPTIDASE, PUTATIVE-RELATED"/>
    <property type="match status" value="1"/>
</dbReference>
<dbReference type="PANTHER" id="PTHR32282:SF33">
    <property type="entry name" value="PEPTIDOGLYCAN GLYCOSYLTRANSFERASE"/>
    <property type="match status" value="1"/>
</dbReference>
<dbReference type="UniPathway" id="UPA00219"/>
<evidence type="ECO:0000256" key="11">
    <source>
        <dbReference type="ARBA" id="ARBA00023268"/>
    </source>
</evidence>
<dbReference type="GO" id="GO:0009252">
    <property type="term" value="P:peptidoglycan biosynthetic process"/>
    <property type="evidence" value="ECO:0007669"/>
    <property type="project" value="UniProtKB-UniPathway"/>
</dbReference>
<keyword evidence="10" id="KW-0573">Peptidoglycan synthesis</keyword>
<sequence>MTNPETAGKRKSLSRRLLAIDAWIDTSAWRIGQAIRRALSAYSEFLGRFRVTGASRGLNEFWSEAATLGTAGAVVLLAFAQPAMQATNGDYLAKSDYAVTFLDRQGREIGRRGLFLDDSVPLDDFPDALVKATLATEDRRFFDHYGIDAIGTLRALTENLRANGVVQGGSSITQQLAKNLFLSNERSLQRKIKEAYLALWLEANLSKREILKLYLDRAYMGGGTYGVTAAARFYFDKPVTDLTLAESAMLAGLYKAPTKYAPHVDLAAARARANQVLSNLVDAGFMTEGEVAGARRRPAGVAAANQQAAPDWFLDWAFEEVKRIGPTDSHTLVVRTTLDAKVQKAAEEAVATNLRQHGAEYNVTEVATVVQDPEGAVRAMVGGRDYGVSQFNRAVDALRQPGSAFKPFVYATAFLNGYHASSVINDAPLTIGNWSPRNYGRSYAGAVTLKTALTRSINTVPVRLAQAIGRDKIVKLTHRLGVRSDLRITRSLPLGTSEVSVLDMTGAYATFATGGIATAPYAIDEIATSDGKILYRHDRDAQPPRRVLPAAVAAELNDSLANVVAHGTARRAIIEGVPAAGKTGTTQSYRDAWFVGFTGNYVATVWYGNDDFSSTKRMTGGSLPAQTWHDIMAPIHAGLQPRPIPGVDGASDMPDAIAGLQPVQSASPLVELRTDRLSAGGLTVIADIGQLMDARRQTLVAGGGLTPLQPPPDGLAKEDAVGGPFLPIDPPDGGTRSSTARIITLQP</sequence>
<evidence type="ECO:0000256" key="7">
    <source>
        <dbReference type="ARBA" id="ARBA00022679"/>
    </source>
</evidence>
<dbReference type="SUPFAM" id="SSF56601">
    <property type="entry name" value="beta-lactamase/transpeptidase-like"/>
    <property type="match status" value="1"/>
</dbReference>
<evidence type="ECO:0000256" key="10">
    <source>
        <dbReference type="ARBA" id="ARBA00022984"/>
    </source>
</evidence>
<dbReference type="GO" id="GO:0008955">
    <property type="term" value="F:peptidoglycan glycosyltransferase activity"/>
    <property type="evidence" value="ECO:0007669"/>
    <property type="project" value="UniProtKB-EC"/>
</dbReference>
<keyword evidence="9" id="KW-0133">Cell shape</keyword>
<proteinExistence type="inferred from homology"/>
<dbReference type="KEGG" id="hdi:HDIA_1332"/>
<dbReference type="Pfam" id="PF00912">
    <property type="entry name" value="Transgly"/>
    <property type="match status" value="1"/>
</dbReference>
<keyword evidence="19" id="KW-1185">Reference proteome</keyword>
<dbReference type="SUPFAM" id="SSF53955">
    <property type="entry name" value="Lysozyme-like"/>
    <property type="match status" value="1"/>
</dbReference>
<keyword evidence="8" id="KW-0378">Hydrolase</keyword>
<evidence type="ECO:0000256" key="2">
    <source>
        <dbReference type="ARBA" id="ARBA00007090"/>
    </source>
</evidence>
<evidence type="ECO:0000256" key="13">
    <source>
        <dbReference type="ARBA" id="ARBA00034000"/>
    </source>
</evidence>
<comment type="similarity">
    <text evidence="3">In the N-terminal section; belongs to the glycosyltransferase 51 family.</text>
</comment>
<dbReference type="GO" id="GO:0008658">
    <property type="term" value="F:penicillin binding"/>
    <property type="evidence" value="ECO:0007669"/>
    <property type="project" value="InterPro"/>
</dbReference>
<dbReference type="InterPro" id="IPR036950">
    <property type="entry name" value="PBP_transglycosylase"/>
</dbReference>
<dbReference type="Gene3D" id="3.40.710.10">
    <property type="entry name" value="DD-peptidase/beta-lactamase superfamily"/>
    <property type="match status" value="1"/>
</dbReference>
<feature type="domain" description="Glycosyl transferase family 51" evidence="17">
    <location>
        <begin position="118"/>
        <end position="280"/>
    </location>
</feature>
<evidence type="ECO:0000259" key="16">
    <source>
        <dbReference type="Pfam" id="PF00905"/>
    </source>
</evidence>
<organism evidence="18 19">
    <name type="scientific">Hartmannibacter diazotrophicus</name>
    <dbReference type="NCBI Taxonomy" id="1482074"/>
    <lineage>
        <taxon>Bacteria</taxon>
        <taxon>Pseudomonadati</taxon>
        <taxon>Pseudomonadota</taxon>
        <taxon>Alphaproteobacteria</taxon>
        <taxon>Hyphomicrobiales</taxon>
        <taxon>Pleomorphomonadaceae</taxon>
        <taxon>Hartmannibacter</taxon>
    </lineage>
</organism>
<evidence type="ECO:0000256" key="8">
    <source>
        <dbReference type="ARBA" id="ARBA00022801"/>
    </source>
</evidence>
<dbReference type="NCBIfam" id="TIGR02074">
    <property type="entry name" value="PBP_1a_fam"/>
    <property type="match status" value="1"/>
</dbReference>
<evidence type="ECO:0000256" key="6">
    <source>
        <dbReference type="ARBA" id="ARBA00022676"/>
    </source>
</evidence>
<evidence type="ECO:0000256" key="12">
    <source>
        <dbReference type="ARBA" id="ARBA00023316"/>
    </source>
</evidence>
<evidence type="ECO:0000259" key="17">
    <source>
        <dbReference type="Pfam" id="PF00912"/>
    </source>
</evidence>
<evidence type="ECO:0000256" key="3">
    <source>
        <dbReference type="ARBA" id="ARBA00007739"/>
    </source>
</evidence>
<comment type="catalytic activity">
    <reaction evidence="14">
        <text>[GlcNAc-(1-&gt;4)-Mur2Ac(oyl-L-Ala-gamma-D-Glu-L-Lys-D-Ala-D-Ala)](n)-di-trans,octa-cis-undecaprenyl diphosphate + beta-D-GlcNAc-(1-&gt;4)-Mur2Ac(oyl-L-Ala-gamma-D-Glu-L-Lys-D-Ala-D-Ala)-di-trans,octa-cis-undecaprenyl diphosphate = [GlcNAc-(1-&gt;4)-Mur2Ac(oyl-L-Ala-gamma-D-Glu-L-Lys-D-Ala-D-Ala)](n+1)-di-trans,octa-cis-undecaprenyl diphosphate + di-trans,octa-cis-undecaprenyl diphosphate + H(+)</text>
        <dbReference type="Rhea" id="RHEA:23708"/>
        <dbReference type="Rhea" id="RHEA-COMP:9602"/>
        <dbReference type="Rhea" id="RHEA-COMP:9603"/>
        <dbReference type="ChEBI" id="CHEBI:15378"/>
        <dbReference type="ChEBI" id="CHEBI:58405"/>
        <dbReference type="ChEBI" id="CHEBI:60033"/>
        <dbReference type="ChEBI" id="CHEBI:78435"/>
        <dbReference type="EC" id="2.4.99.28"/>
    </reaction>
</comment>
<dbReference type="AlphaFoldDB" id="A0A2C9D3R9"/>
<feature type="compositionally biased region" description="Polar residues" evidence="15">
    <location>
        <begin position="735"/>
        <end position="747"/>
    </location>
</feature>
<keyword evidence="11" id="KW-0511">Multifunctional enzyme</keyword>
<dbReference type="InterPro" id="IPR001264">
    <property type="entry name" value="Glyco_trans_51"/>
</dbReference>
<dbReference type="GO" id="GO:0006508">
    <property type="term" value="P:proteolysis"/>
    <property type="evidence" value="ECO:0007669"/>
    <property type="project" value="UniProtKB-KW"/>
</dbReference>
<evidence type="ECO:0000256" key="4">
    <source>
        <dbReference type="ARBA" id="ARBA00022645"/>
    </source>
</evidence>
<dbReference type="RefSeq" id="WP_245884188.1">
    <property type="nucleotide sequence ID" value="NZ_LT960614.1"/>
</dbReference>
<comment type="catalytic activity">
    <reaction evidence="13">
        <text>Preferential cleavage: (Ac)2-L-Lys-D-Ala-|-D-Ala. Also transpeptidation of peptidyl-alanyl moieties that are N-acyl substituents of D-alanine.</text>
        <dbReference type="EC" id="3.4.16.4"/>
    </reaction>
</comment>
<dbReference type="InterPro" id="IPR001460">
    <property type="entry name" value="PCN-bd_Tpept"/>
</dbReference>
<comment type="pathway">
    <text evidence="1">Cell wall biogenesis; peptidoglycan biosynthesis.</text>
</comment>
<dbReference type="InterPro" id="IPR023346">
    <property type="entry name" value="Lysozyme-like_dom_sf"/>
</dbReference>
<dbReference type="Pfam" id="PF00905">
    <property type="entry name" value="Transpeptidase"/>
    <property type="match status" value="1"/>
</dbReference>
<keyword evidence="12" id="KW-0961">Cell wall biogenesis/degradation</keyword>
<reference evidence="19" key="1">
    <citation type="submission" date="2017-09" db="EMBL/GenBank/DDBJ databases">
        <title>Genome sequence of Nannocystis excedens DSM 71.</title>
        <authorList>
            <person name="Blom J."/>
        </authorList>
    </citation>
    <scope>NUCLEOTIDE SEQUENCE [LARGE SCALE GENOMIC DNA]</scope>
    <source>
        <strain evidence="19">type strain: E19</strain>
    </source>
</reference>
<protein>
    <submittedName>
        <fullName evidence="18">Penicillin-binding protein F</fullName>
    </submittedName>
</protein>
<feature type="domain" description="Penicillin-binding protein transpeptidase" evidence="16">
    <location>
        <begin position="367"/>
        <end position="632"/>
    </location>
</feature>
<evidence type="ECO:0000256" key="5">
    <source>
        <dbReference type="ARBA" id="ARBA00022670"/>
    </source>
</evidence>
<evidence type="ECO:0000256" key="9">
    <source>
        <dbReference type="ARBA" id="ARBA00022960"/>
    </source>
</evidence>
<feature type="region of interest" description="Disordered" evidence="15">
    <location>
        <begin position="716"/>
        <end position="747"/>
    </location>
</feature>
<dbReference type="GO" id="GO:0008360">
    <property type="term" value="P:regulation of cell shape"/>
    <property type="evidence" value="ECO:0007669"/>
    <property type="project" value="UniProtKB-KW"/>
</dbReference>
<dbReference type="GO" id="GO:0030288">
    <property type="term" value="C:outer membrane-bounded periplasmic space"/>
    <property type="evidence" value="ECO:0007669"/>
    <property type="project" value="TreeGrafter"/>
</dbReference>
<gene>
    <name evidence="18" type="primary">pbpF_1</name>
    <name evidence="18" type="ORF">HDIA_1332</name>
</gene>
<keyword evidence="6" id="KW-0328">Glycosyltransferase</keyword>
<evidence type="ECO:0000256" key="15">
    <source>
        <dbReference type="SAM" id="MobiDB-lite"/>
    </source>
</evidence>
<evidence type="ECO:0000313" key="18">
    <source>
        <dbReference type="EMBL" id="SON54873.1"/>
    </source>
</evidence>